<dbReference type="EMBL" id="BTSX01000002">
    <property type="protein sequence ID" value="GMS83236.1"/>
    <property type="molecule type" value="Genomic_DNA"/>
</dbReference>
<sequence>TPPDFQRAERELMSKGNLMARRDLELFVRISEIVSGICLQHVQELNRVRYQNLKRRLARYGRTKL</sequence>
<protein>
    <submittedName>
        <fullName evidence="1">Uncharacterized protein</fullName>
    </submittedName>
</protein>
<name>A0AAV5SIY1_9BILA</name>
<reference evidence="1" key="1">
    <citation type="submission" date="2023-10" db="EMBL/GenBank/DDBJ databases">
        <title>Genome assembly of Pristionchus species.</title>
        <authorList>
            <person name="Yoshida K."/>
            <person name="Sommer R.J."/>
        </authorList>
    </citation>
    <scope>NUCLEOTIDE SEQUENCE</scope>
    <source>
        <strain evidence="1">RS0144</strain>
    </source>
</reference>
<evidence type="ECO:0000313" key="1">
    <source>
        <dbReference type="EMBL" id="GMS83236.1"/>
    </source>
</evidence>
<gene>
    <name evidence="1" type="ORF">PENTCL1PPCAC_5411</name>
</gene>
<keyword evidence="2" id="KW-1185">Reference proteome</keyword>
<feature type="non-terminal residue" evidence="1">
    <location>
        <position position="1"/>
    </location>
</feature>
<comment type="caution">
    <text evidence="1">The sequence shown here is derived from an EMBL/GenBank/DDBJ whole genome shotgun (WGS) entry which is preliminary data.</text>
</comment>
<proteinExistence type="predicted"/>
<dbReference type="Proteomes" id="UP001432027">
    <property type="component" value="Unassembled WGS sequence"/>
</dbReference>
<organism evidence="1 2">
    <name type="scientific">Pristionchus entomophagus</name>
    <dbReference type="NCBI Taxonomy" id="358040"/>
    <lineage>
        <taxon>Eukaryota</taxon>
        <taxon>Metazoa</taxon>
        <taxon>Ecdysozoa</taxon>
        <taxon>Nematoda</taxon>
        <taxon>Chromadorea</taxon>
        <taxon>Rhabditida</taxon>
        <taxon>Rhabditina</taxon>
        <taxon>Diplogasteromorpha</taxon>
        <taxon>Diplogasteroidea</taxon>
        <taxon>Neodiplogasteridae</taxon>
        <taxon>Pristionchus</taxon>
    </lineage>
</organism>
<dbReference type="AlphaFoldDB" id="A0AAV5SIY1"/>
<evidence type="ECO:0000313" key="2">
    <source>
        <dbReference type="Proteomes" id="UP001432027"/>
    </source>
</evidence>
<accession>A0AAV5SIY1</accession>